<name>A0ACB5RSZ8_9PEZI</name>
<gene>
    <name evidence="1" type="primary">g8177</name>
    <name evidence="1" type="ORF">NpPPO83_00008177</name>
</gene>
<dbReference type="EMBL" id="BSXG01000008">
    <property type="protein sequence ID" value="GME23634.1"/>
    <property type="molecule type" value="Genomic_DNA"/>
</dbReference>
<evidence type="ECO:0000313" key="1">
    <source>
        <dbReference type="EMBL" id="GME23634.1"/>
    </source>
</evidence>
<evidence type="ECO:0000313" key="2">
    <source>
        <dbReference type="Proteomes" id="UP001165186"/>
    </source>
</evidence>
<organism evidence="1 2">
    <name type="scientific">Neofusicoccum parvum</name>
    <dbReference type="NCBI Taxonomy" id="310453"/>
    <lineage>
        <taxon>Eukaryota</taxon>
        <taxon>Fungi</taxon>
        <taxon>Dikarya</taxon>
        <taxon>Ascomycota</taxon>
        <taxon>Pezizomycotina</taxon>
        <taxon>Dothideomycetes</taxon>
        <taxon>Dothideomycetes incertae sedis</taxon>
        <taxon>Botryosphaeriales</taxon>
        <taxon>Botryosphaeriaceae</taxon>
        <taxon>Neofusicoccum</taxon>
    </lineage>
</organism>
<keyword evidence="2" id="KW-1185">Reference proteome</keyword>
<accession>A0ACB5RSZ8</accession>
<proteinExistence type="predicted"/>
<dbReference type="Proteomes" id="UP001165186">
    <property type="component" value="Unassembled WGS sequence"/>
</dbReference>
<sequence length="232" mass="24473">MNGLHDPEAAAESFPPLSPPTQQLPTPSPSPSPADLSAAEDGAPPGLGISAAPEGAASNGVAHGGEKKQDSNGVERRGRTHRHGSVSMDGASDSKALGLDAKAEKTRRKSSVTSPSSPRAGDSERERILKLSPAQIHELTSSPTSLPLRPVDAVLEPMPKLDEAPVIIEKNHSASHSRDSKSPEKFVSPPEKFISPPENGEHRRRSSSRAKDAAAQLESNHAKSSSRAPRRR</sequence>
<keyword evidence="1" id="KW-0675">Receptor</keyword>
<protein>
    <submittedName>
        <fullName evidence="1">Membrane proteinTapt1/CMV receptor</fullName>
    </submittedName>
</protein>
<comment type="caution">
    <text evidence="1">The sequence shown here is derived from an EMBL/GenBank/DDBJ whole genome shotgun (WGS) entry which is preliminary data.</text>
</comment>
<reference evidence="1" key="1">
    <citation type="submission" date="2024-09" db="EMBL/GenBank/DDBJ databases">
        <title>Draft Genome Sequences of Neofusicoccum parvum.</title>
        <authorList>
            <person name="Ashida A."/>
            <person name="Camagna M."/>
            <person name="Tanaka A."/>
            <person name="Takemoto D."/>
        </authorList>
    </citation>
    <scope>NUCLEOTIDE SEQUENCE</scope>
    <source>
        <strain evidence="1">PPO83</strain>
    </source>
</reference>